<dbReference type="GO" id="GO:0006974">
    <property type="term" value="P:DNA damage response"/>
    <property type="evidence" value="ECO:0007669"/>
    <property type="project" value="TreeGrafter"/>
</dbReference>
<feature type="binding site" evidence="7">
    <location>
        <position position="98"/>
    </location>
    <ligand>
        <name>Fe cation</name>
        <dbReference type="ChEBI" id="CHEBI:24875"/>
    </ligand>
</feature>
<feature type="binding site" evidence="7">
    <location>
        <position position="169"/>
    </location>
    <ligand>
        <name>2-oxoglutarate</name>
        <dbReference type="ChEBI" id="CHEBI:16810"/>
    </ligand>
</feature>
<keyword evidence="5 7" id="KW-0560">Oxidoreductase</keyword>
<dbReference type="PANTHER" id="PTHR41536:SF1">
    <property type="entry name" value="PKHD-TYPE HYDROXYLASE YBIX"/>
    <property type="match status" value="1"/>
</dbReference>
<comment type="cofactor">
    <cofactor evidence="1 7">
        <name>L-ascorbate</name>
        <dbReference type="ChEBI" id="CHEBI:38290"/>
    </cofactor>
</comment>
<dbReference type="GO" id="GO:0016706">
    <property type="term" value="F:2-oxoglutarate-dependent dioxygenase activity"/>
    <property type="evidence" value="ECO:0007669"/>
    <property type="project" value="UniProtKB-UniRule"/>
</dbReference>
<organism evidence="9 10">
    <name type="scientific">Parasphingopyxis marina</name>
    <dbReference type="NCBI Taxonomy" id="2761622"/>
    <lineage>
        <taxon>Bacteria</taxon>
        <taxon>Pseudomonadati</taxon>
        <taxon>Pseudomonadota</taxon>
        <taxon>Alphaproteobacteria</taxon>
        <taxon>Sphingomonadales</taxon>
        <taxon>Sphingomonadaceae</taxon>
        <taxon>Parasphingopyxis</taxon>
    </lineage>
</organism>
<keyword evidence="6 7" id="KW-0408">Iron</keyword>
<dbReference type="InterPro" id="IPR006620">
    <property type="entry name" value="Pro_4_hyd_alph"/>
</dbReference>
<feature type="binding site" evidence="7">
    <location>
        <position position="96"/>
    </location>
    <ligand>
        <name>Fe cation</name>
        <dbReference type="ChEBI" id="CHEBI:24875"/>
    </ligand>
</feature>
<dbReference type="RefSeq" id="WP_185799974.1">
    <property type="nucleotide sequence ID" value="NZ_JACJVJ010000001.1"/>
</dbReference>
<evidence type="ECO:0000256" key="5">
    <source>
        <dbReference type="ARBA" id="ARBA00023002"/>
    </source>
</evidence>
<evidence type="ECO:0000313" key="9">
    <source>
        <dbReference type="EMBL" id="MBC2776713.1"/>
    </source>
</evidence>
<evidence type="ECO:0000259" key="8">
    <source>
        <dbReference type="PROSITE" id="PS51471"/>
    </source>
</evidence>
<evidence type="ECO:0000256" key="3">
    <source>
        <dbReference type="ARBA" id="ARBA00022896"/>
    </source>
</evidence>
<dbReference type="Pfam" id="PF18331">
    <property type="entry name" value="PKHD_C"/>
    <property type="match status" value="1"/>
</dbReference>
<evidence type="ECO:0000256" key="1">
    <source>
        <dbReference type="ARBA" id="ARBA00001961"/>
    </source>
</evidence>
<feature type="domain" description="Fe2OG dioxygenase" evidence="8">
    <location>
        <begin position="78"/>
        <end position="178"/>
    </location>
</feature>
<dbReference type="PROSITE" id="PS51471">
    <property type="entry name" value="FE2OG_OXY"/>
    <property type="match status" value="1"/>
</dbReference>
<comment type="cofactor">
    <cofactor evidence="7">
        <name>Fe(2+)</name>
        <dbReference type="ChEBI" id="CHEBI:29033"/>
    </cofactor>
    <text evidence="7">Binds 1 Fe(2+) ion per subunit.</text>
</comment>
<dbReference type="HAMAP" id="MF_00657">
    <property type="entry name" value="Hydroxyl_YbiX"/>
    <property type="match status" value="1"/>
</dbReference>
<evidence type="ECO:0000256" key="4">
    <source>
        <dbReference type="ARBA" id="ARBA00022964"/>
    </source>
</evidence>
<gene>
    <name evidence="9" type="ORF">H6P80_03675</name>
</gene>
<name>A0A842HW54_9SPHN</name>
<feature type="binding site" evidence="7">
    <location>
        <position position="159"/>
    </location>
    <ligand>
        <name>Fe cation</name>
        <dbReference type="ChEBI" id="CHEBI:24875"/>
    </ligand>
</feature>
<comment type="caution">
    <text evidence="9">The sequence shown here is derived from an EMBL/GenBank/DDBJ whole genome shotgun (WGS) entry which is preliminary data.</text>
</comment>
<dbReference type="InterPro" id="IPR005123">
    <property type="entry name" value="Oxoglu/Fe-dep_dioxygenase_dom"/>
</dbReference>
<dbReference type="Proteomes" id="UP000564378">
    <property type="component" value="Unassembled WGS sequence"/>
</dbReference>
<dbReference type="GO" id="GO:0031418">
    <property type="term" value="F:L-ascorbic acid binding"/>
    <property type="evidence" value="ECO:0007669"/>
    <property type="project" value="UniProtKB-KW"/>
</dbReference>
<evidence type="ECO:0000256" key="7">
    <source>
        <dbReference type="HAMAP-Rule" id="MF_00657"/>
    </source>
</evidence>
<dbReference type="Pfam" id="PF13640">
    <property type="entry name" value="2OG-FeII_Oxy_3"/>
    <property type="match status" value="1"/>
</dbReference>
<keyword evidence="3 7" id="KW-0847">Vitamin C</keyword>
<reference evidence="9 10" key="1">
    <citation type="submission" date="2020-08" db="EMBL/GenBank/DDBJ databases">
        <title>Draft genome sequence of Parasphingopyxis sp. GrpM-11.</title>
        <authorList>
            <person name="Oh J."/>
            <person name="Roh D.-H."/>
        </authorList>
    </citation>
    <scope>NUCLEOTIDE SEQUENCE [LARGE SCALE GENOMIC DNA]</scope>
    <source>
        <strain evidence="9 10">GrpM-11</strain>
    </source>
</reference>
<keyword evidence="2 7" id="KW-0479">Metal-binding</keyword>
<dbReference type="AlphaFoldDB" id="A0A842HW54"/>
<evidence type="ECO:0000256" key="2">
    <source>
        <dbReference type="ARBA" id="ARBA00022723"/>
    </source>
</evidence>
<dbReference type="InterPro" id="IPR041097">
    <property type="entry name" value="PKHD_C"/>
</dbReference>
<dbReference type="NCBIfam" id="NF003974">
    <property type="entry name" value="PRK05467.1-3"/>
    <property type="match status" value="1"/>
</dbReference>
<dbReference type="InterPro" id="IPR044862">
    <property type="entry name" value="Pro_4_hyd_alph_FE2OG_OXY"/>
</dbReference>
<accession>A0A842HW54</accession>
<keyword evidence="4 7" id="KW-0223">Dioxygenase</keyword>
<dbReference type="NCBIfam" id="NF003975">
    <property type="entry name" value="PRK05467.1-4"/>
    <property type="match status" value="1"/>
</dbReference>
<protein>
    <submittedName>
        <fullName evidence="9">Fe2+-dependent dioxygenase</fullName>
    </submittedName>
</protein>
<dbReference type="EMBL" id="JACJVJ010000001">
    <property type="protein sequence ID" value="MBC2776713.1"/>
    <property type="molecule type" value="Genomic_DNA"/>
</dbReference>
<keyword evidence="10" id="KW-1185">Reference proteome</keyword>
<dbReference type="InterPro" id="IPR023550">
    <property type="entry name" value="PKHD_hydroxylase"/>
</dbReference>
<dbReference type="PANTHER" id="PTHR41536">
    <property type="entry name" value="PKHD-TYPE HYDROXYLASE YBIX"/>
    <property type="match status" value="1"/>
</dbReference>
<sequence length="227" mass="24621">MLIVIPDLLPRAEALALRERLIAAPWVDGNVTSGAGAALAKKNRQLPEDGDAAIEARAAITRALAGNAQFLAAALPRTVFPPLFNRYGPGERFGAHVDNAIRLDPGSGQRIRTDLSATIFLTDAVDYEGGDLVIEDEFGGRAYKPDAGSMLLYPSSSLHRVAEVTKGERVSCFLWLESMVQDGAARAMLYDLDQSVQRLTASLGADDAEVLRLTQLYHNLMRRWATA</sequence>
<evidence type="ECO:0000256" key="6">
    <source>
        <dbReference type="ARBA" id="ARBA00023004"/>
    </source>
</evidence>
<dbReference type="GO" id="GO:0005506">
    <property type="term" value="F:iron ion binding"/>
    <property type="evidence" value="ECO:0007669"/>
    <property type="project" value="UniProtKB-UniRule"/>
</dbReference>
<proteinExistence type="inferred from homology"/>
<dbReference type="Gene3D" id="2.60.120.620">
    <property type="entry name" value="q2cbj1_9rhob like domain"/>
    <property type="match status" value="1"/>
</dbReference>
<dbReference type="Gene3D" id="4.10.860.20">
    <property type="entry name" value="Rabenosyn, Rab binding domain"/>
    <property type="match status" value="1"/>
</dbReference>
<dbReference type="GO" id="GO:0006879">
    <property type="term" value="P:intracellular iron ion homeostasis"/>
    <property type="evidence" value="ECO:0007669"/>
    <property type="project" value="TreeGrafter"/>
</dbReference>
<evidence type="ECO:0000313" key="10">
    <source>
        <dbReference type="Proteomes" id="UP000564378"/>
    </source>
</evidence>
<dbReference type="SMART" id="SM00702">
    <property type="entry name" value="P4Hc"/>
    <property type="match status" value="1"/>
</dbReference>